<dbReference type="KEGG" id="pfer:IRI77_29050"/>
<gene>
    <name evidence="3" type="ORF">IRI77_11600</name>
    <name evidence="1" type="ORF">IRI77_29050</name>
    <name evidence="2" type="ORF">IRI77_32965</name>
</gene>
<evidence type="ECO:0000313" key="2">
    <source>
        <dbReference type="EMBL" id="QOY87513.1"/>
    </source>
</evidence>
<sequence length="55" mass="6476">MLQNWASRQRQLFEEQPPALGVRLPPEVQEQLRQAVVHWLRALAKALREEEKGDE</sequence>
<dbReference type="EMBL" id="CP063849">
    <property type="protein sequence ID" value="QOY90560.1"/>
    <property type="molecule type" value="Genomic_DNA"/>
</dbReference>
<evidence type="ECO:0000313" key="4">
    <source>
        <dbReference type="Proteomes" id="UP000593892"/>
    </source>
</evidence>
<name>A0A7S7NVG3_PALFE</name>
<protein>
    <submittedName>
        <fullName evidence="3">Uncharacterized protein</fullName>
    </submittedName>
</protein>
<proteinExistence type="predicted"/>
<dbReference type="Proteomes" id="UP000593892">
    <property type="component" value="Chromosome"/>
</dbReference>
<accession>A0A7S7NVG3</accession>
<reference evidence="3 4" key="1">
    <citation type="submission" date="2020-10" db="EMBL/GenBank/DDBJ databases">
        <title>Complete genome sequence of Paludibaculum fermentans P105T, a facultatively anaerobic acidobacterium capable of dissimilatory Fe(III) reduction.</title>
        <authorList>
            <person name="Dedysh S.N."/>
            <person name="Beletsky A.V."/>
            <person name="Kulichevskaya I.S."/>
            <person name="Mardanov A.V."/>
            <person name="Ravin N.V."/>
        </authorList>
    </citation>
    <scope>NUCLEOTIDE SEQUENCE [LARGE SCALE GENOMIC DNA]</scope>
    <source>
        <strain evidence="3 4">P105</strain>
    </source>
</reference>
<dbReference type="EMBL" id="CP063849">
    <property type="protein sequence ID" value="QOY86799.1"/>
    <property type="molecule type" value="Genomic_DNA"/>
</dbReference>
<dbReference type="KEGG" id="pfer:IRI77_32965"/>
<dbReference type="AlphaFoldDB" id="A0A7S7NVG3"/>
<evidence type="ECO:0000313" key="1">
    <source>
        <dbReference type="EMBL" id="QOY86799.1"/>
    </source>
</evidence>
<dbReference type="EMBL" id="CP063849">
    <property type="protein sequence ID" value="QOY87513.1"/>
    <property type="molecule type" value="Genomic_DNA"/>
</dbReference>
<organism evidence="3 4">
    <name type="scientific">Paludibaculum fermentans</name>
    <dbReference type="NCBI Taxonomy" id="1473598"/>
    <lineage>
        <taxon>Bacteria</taxon>
        <taxon>Pseudomonadati</taxon>
        <taxon>Acidobacteriota</taxon>
        <taxon>Terriglobia</taxon>
        <taxon>Bryobacterales</taxon>
        <taxon>Bryobacteraceae</taxon>
        <taxon>Paludibaculum</taxon>
    </lineage>
</organism>
<dbReference type="KEGG" id="pfer:IRI77_11600"/>
<evidence type="ECO:0000313" key="3">
    <source>
        <dbReference type="EMBL" id="QOY90560.1"/>
    </source>
</evidence>
<dbReference type="RefSeq" id="WP_194448468.1">
    <property type="nucleotide sequence ID" value="NZ_CP063849.1"/>
</dbReference>
<keyword evidence="4" id="KW-1185">Reference proteome</keyword>